<dbReference type="SMART" id="SM00320">
    <property type="entry name" value="WD40"/>
    <property type="match status" value="6"/>
</dbReference>
<dbReference type="Pfam" id="PF24105">
    <property type="entry name" value="Beta-prop_CAF1B_HIR1"/>
    <property type="match status" value="1"/>
</dbReference>
<evidence type="ECO:0000256" key="3">
    <source>
        <dbReference type="ARBA" id="ARBA00022574"/>
    </source>
</evidence>
<evidence type="ECO:0000256" key="7">
    <source>
        <dbReference type="ARBA" id="ARBA00023204"/>
    </source>
</evidence>
<evidence type="ECO:0000259" key="11">
    <source>
        <dbReference type="Pfam" id="PF24105"/>
    </source>
</evidence>
<evidence type="ECO:0000256" key="10">
    <source>
        <dbReference type="SAM" id="MobiDB-lite"/>
    </source>
</evidence>
<feature type="compositionally biased region" description="Polar residues" evidence="10">
    <location>
        <begin position="458"/>
        <end position="467"/>
    </location>
</feature>
<feature type="repeat" description="WD" evidence="9">
    <location>
        <begin position="149"/>
        <end position="181"/>
    </location>
</feature>
<evidence type="ECO:0000313" key="12">
    <source>
        <dbReference type="EMBL" id="CAK9256963.1"/>
    </source>
</evidence>
<feature type="repeat" description="WD" evidence="9">
    <location>
        <begin position="58"/>
        <end position="89"/>
    </location>
</feature>
<feature type="domain" description="CAF1B/HIR1 beta-propeller" evidence="11">
    <location>
        <begin position="1"/>
        <end position="393"/>
    </location>
</feature>
<dbReference type="PROSITE" id="PS50082">
    <property type="entry name" value="WD_REPEATS_2"/>
    <property type="match status" value="4"/>
</dbReference>
<feature type="region of interest" description="Disordered" evidence="10">
    <location>
        <begin position="457"/>
        <end position="480"/>
    </location>
</feature>
<protein>
    <recommendedName>
        <fullName evidence="11">CAF1B/HIR1 beta-propeller domain-containing protein</fullName>
    </recommendedName>
</protein>
<dbReference type="SUPFAM" id="SSF50978">
    <property type="entry name" value="WD40 repeat-like"/>
    <property type="match status" value="1"/>
</dbReference>
<keyword evidence="13" id="KW-1185">Reference proteome</keyword>
<evidence type="ECO:0000256" key="9">
    <source>
        <dbReference type="PROSITE-ProRule" id="PRU00221"/>
    </source>
</evidence>
<dbReference type="PANTHER" id="PTHR15271">
    <property type="entry name" value="CHROMATIN ASSEMBLY FACTOR 1 SUBUNIT B"/>
    <property type="match status" value="1"/>
</dbReference>
<comment type="subcellular location">
    <subcellularLocation>
        <location evidence="1">Nucleus</location>
    </subcellularLocation>
</comment>
<gene>
    <name evidence="12" type="ORF">CSSPJE1EN1_LOCUS2441</name>
</gene>
<evidence type="ECO:0000256" key="4">
    <source>
        <dbReference type="ARBA" id="ARBA00022737"/>
    </source>
</evidence>
<evidence type="ECO:0000256" key="8">
    <source>
        <dbReference type="ARBA" id="ARBA00023242"/>
    </source>
</evidence>
<comment type="similarity">
    <text evidence="2">Belongs to the WD repeat HIR1 family.</text>
</comment>
<dbReference type="PANTHER" id="PTHR15271:SF4">
    <property type="entry name" value="CHROMATIN ASSEMBLY FACTOR 1 SUBUNIT B"/>
    <property type="match status" value="1"/>
</dbReference>
<feature type="repeat" description="WD" evidence="9">
    <location>
        <begin position="16"/>
        <end position="50"/>
    </location>
</feature>
<keyword evidence="6" id="KW-0156">Chromatin regulator</keyword>
<dbReference type="InterPro" id="IPR036322">
    <property type="entry name" value="WD40_repeat_dom_sf"/>
</dbReference>
<dbReference type="InterPro" id="IPR045145">
    <property type="entry name" value="PTHR15271"/>
</dbReference>
<dbReference type="PROSITE" id="PS50294">
    <property type="entry name" value="WD_REPEATS_REGION"/>
    <property type="match status" value="2"/>
</dbReference>
<dbReference type="Gene3D" id="2.130.10.10">
    <property type="entry name" value="YVTN repeat-like/Quinoprotein amine dehydrogenase"/>
    <property type="match status" value="2"/>
</dbReference>
<keyword evidence="3 9" id="KW-0853">WD repeat</keyword>
<evidence type="ECO:0000256" key="2">
    <source>
        <dbReference type="ARBA" id="ARBA00007306"/>
    </source>
</evidence>
<dbReference type="InterPro" id="IPR055410">
    <property type="entry name" value="Beta-prop_CAF1B_HIR1"/>
</dbReference>
<feature type="repeat" description="WD" evidence="9">
    <location>
        <begin position="107"/>
        <end position="148"/>
    </location>
</feature>
<sequence>MKGGTVQIAWHGSEPILSLDFHSISGLLATAGADHDIKLWSVQQKENAGPTVKFVADLSYHSKAVNVLRFSPSGQLLASGGDGGEILIWRQAESVEDQPIWKVLRTLVMHQRDVLDLAWSPDSASLMSGSVDNQCIIWKVSSGQAWQILNEHLHYVQGVAWDPAGQFVVSLSADRTCRIYSSQVIPTSRGTGKGFFVCQHVLAKTDVSCLKLNAKTHQDSSIMKAVPSKHHLFHDETLPSFFRRPAWSPDASFLVVPSGIHRPFLEAAPSNISYIMSRDDLSRPAIHLPGPSKPVVAVRFCPLIFSLHPTVPQEIQNNPVDPSFSLPYRLVFAVATLDSLFIYDTQHSSPIVVCAGLHYAAITDIAWSADGQYVGVSSRDGYCSLLAFSDAELGVQMPSNEIPPHIASYLPEALLAKAKMTASEIAVTSEDVQLNFPDKDTSVTLCPRPLKHRRITPSAVTVDSPPSQLKLHHPTPCAAASDPPASPVEFQCIIPAGGTVDRSSSPSAAELHHTILNPC</sequence>
<keyword evidence="5" id="KW-0227">DNA damage</keyword>
<evidence type="ECO:0000256" key="6">
    <source>
        <dbReference type="ARBA" id="ARBA00022853"/>
    </source>
</evidence>
<evidence type="ECO:0000256" key="5">
    <source>
        <dbReference type="ARBA" id="ARBA00022763"/>
    </source>
</evidence>
<keyword evidence="8" id="KW-0539">Nucleus</keyword>
<evidence type="ECO:0000313" key="13">
    <source>
        <dbReference type="Proteomes" id="UP001497444"/>
    </source>
</evidence>
<evidence type="ECO:0000256" key="1">
    <source>
        <dbReference type="ARBA" id="ARBA00004123"/>
    </source>
</evidence>
<organism evidence="12 13">
    <name type="scientific">Sphagnum jensenii</name>
    <dbReference type="NCBI Taxonomy" id="128206"/>
    <lineage>
        <taxon>Eukaryota</taxon>
        <taxon>Viridiplantae</taxon>
        <taxon>Streptophyta</taxon>
        <taxon>Embryophyta</taxon>
        <taxon>Bryophyta</taxon>
        <taxon>Sphagnophytina</taxon>
        <taxon>Sphagnopsida</taxon>
        <taxon>Sphagnales</taxon>
        <taxon>Sphagnaceae</taxon>
        <taxon>Sphagnum</taxon>
    </lineage>
</organism>
<dbReference type="Proteomes" id="UP001497444">
    <property type="component" value="Chromosome 10"/>
</dbReference>
<reference evidence="12" key="1">
    <citation type="submission" date="2024-02" db="EMBL/GenBank/DDBJ databases">
        <authorList>
            <consortium name="ELIXIR-Norway"/>
            <consortium name="Elixir Norway"/>
        </authorList>
    </citation>
    <scope>NUCLEOTIDE SEQUENCE</scope>
</reference>
<dbReference type="EMBL" id="OZ020105">
    <property type="protein sequence ID" value="CAK9256963.1"/>
    <property type="molecule type" value="Genomic_DNA"/>
</dbReference>
<dbReference type="InterPro" id="IPR001680">
    <property type="entry name" value="WD40_rpt"/>
</dbReference>
<keyword evidence="7" id="KW-0234">DNA repair</keyword>
<accession>A0ABP0VT67</accession>
<keyword evidence="4" id="KW-0677">Repeat</keyword>
<dbReference type="InterPro" id="IPR015943">
    <property type="entry name" value="WD40/YVTN_repeat-like_dom_sf"/>
</dbReference>
<name>A0ABP0VT67_9BRYO</name>
<proteinExistence type="inferred from homology"/>